<organism evidence="2 3">
    <name type="scientific">Chelatococcus reniformis</name>
    <dbReference type="NCBI Taxonomy" id="1494448"/>
    <lineage>
        <taxon>Bacteria</taxon>
        <taxon>Pseudomonadati</taxon>
        <taxon>Pseudomonadota</taxon>
        <taxon>Alphaproteobacteria</taxon>
        <taxon>Hyphomicrobiales</taxon>
        <taxon>Chelatococcaceae</taxon>
        <taxon>Chelatococcus</taxon>
    </lineage>
</organism>
<evidence type="ECO:0000313" key="2">
    <source>
        <dbReference type="EMBL" id="GGC86762.1"/>
    </source>
</evidence>
<keyword evidence="3" id="KW-1185">Reference proteome</keyword>
<keyword evidence="1" id="KW-0472">Membrane</keyword>
<keyword evidence="1" id="KW-0812">Transmembrane</keyword>
<evidence type="ECO:0000256" key="1">
    <source>
        <dbReference type="SAM" id="Phobius"/>
    </source>
</evidence>
<dbReference type="Proteomes" id="UP000637002">
    <property type="component" value="Unassembled WGS sequence"/>
</dbReference>
<feature type="transmembrane region" description="Helical" evidence="1">
    <location>
        <begin position="63"/>
        <end position="81"/>
    </location>
</feature>
<keyword evidence="1" id="KW-1133">Transmembrane helix</keyword>
<dbReference type="AlphaFoldDB" id="A0A916UU30"/>
<accession>A0A916UU30</accession>
<dbReference type="RefSeq" id="WP_188611989.1">
    <property type="nucleotide sequence ID" value="NZ_BMGG01000010.1"/>
</dbReference>
<proteinExistence type="predicted"/>
<name>A0A916UU30_9HYPH</name>
<sequence>MSPACVGGSAPPRRAPALGVADGLALAASPTFAVMALLTGVLGGGPADMLCAAAPVWPLSGMATMYLLMSFFHAAPWLKLIRAGSRPAR</sequence>
<reference evidence="2" key="1">
    <citation type="journal article" date="2014" name="Int. J. Syst. Evol. Microbiol.">
        <title>Complete genome sequence of Corynebacterium casei LMG S-19264T (=DSM 44701T), isolated from a smear-ripened cheese.</title>
        <authorList>
            <consortium name="US DOE Joint Genome Institute (JGI-PGF)"/>
            <person name="Walter F."/>
            <person name="Albersmeier A."/>
            <person name="Kalinowski J."/>
            <person name="Ruckert C."/>
        </authorList>
    </citation>
    <scope>NUCLEOTIDE SEQUENCE</scope>
    <source>
        <strain evidence="2">CGMCC 1.12919</strain>
    </source>
</reference>
<evidence type="ECO:0000313" key="3">
    <source>
        <dbReference type="Proteomes" id="UP000637002"/>
    </source>
</evidence>
<comment type="caution">
    <text evidence="2">The sequence shown here is derived from an EMBL/GenBank/DDBJ whole genome shotgun (WGS) entry which is preliminary data.</text>
</comment>
<feature type="transmembrane region" description="Helical" evidence="1">
    <location>
        <begin position="23"/>
        <end position="43"/>
    </location>
</feature>
<reference evidence="2" key="2">
    <citation type="submission" date="2020-09" db="EMBL/GenBank/DDBJ databases">
        <authorList>
            <person name="Sun Q."/>
            <person name="Zhou Y."/>
        </authorList>
    </citation>
    <scope>NUCLEOTIDE SEQUENCE</scope>
    <source>
        <strain evidence="2">CGMCC 1.12919</strain>
    </source>
</reference>
<gene>
    <name evidence="2" type="ORF">GCM10010994_50860</name>
</gene>
<dbReference type="EMBL" id="BMGG01000010">
    <property type="protein sequence ID" value="GGC86762.1"/>
    <property type="molecule type" value="Genomic_DNA"/>
</dbReference>
<protein>
    <submittedName>
        <fullName evidence="2">Uncharacterized protein</fullName>
    </submittedName>
</protein>